<dbReference type="AlphaFoldDB" id="A0A9D1QY86"/>
<reference evidence="8" key="2">
    <citation type="submission" date="2021-04" db="EMBL/GenBank/DDBJ databases">
        <authorList>
            <person name="Gilroy R."/>
        </authorList>
    </citation>
    <scope>NUCLEOTIDE SEQUENCE</scope>
    <source>
        <strain evidence="8">ChiSxjej5B17-1746</strain>
    </source>
</reference>
<dbReference type="Gene3D" id="2.40.50.140">
    <property type="entry name" value="Nucleic acid-binding proteins"/>
    <property type="match status" value="1"/>
</dbReference>
<evidence type="ECO:0000256" key="4">
    <source>
        <dbReference type="ARBA" id="ARBA00023136"/>
    </source>
</evidence>
<accession>A0A9D1QY86</accession>
<feature type="domain" description="NfeD-like C-terminal" evidence="7">
    <location>
        <begin position="93"/>
        <end position="135"/>
    </location>
</feature>
<evidence type="ECO:0000256" key="2">
    <source>
        <dbReference type="ARBA" id="ARBA00022692"/>
    </source>
</evidence>
<dbReference type="InterPro" id="IPR002810">
    <property type="entry name" value="NfeD-like_C"/>
</dbReference>
<evidence type="ECO:0000256" key="6">
    <source>
        <dbReference type="SAM" id="Phobius"/>
    </source>
</evidence>
<evidence type="ECO:0000256" key="1">
    <source>
        <dbReference type="ARBA" id="ARBA00004141"/>
    </source>
</evidence>
<dbReference type="InterPro" id="IPR052165">
    <property type="entry name" value="Membrane_assoc_protease"/>
</dbReference>
<organism evidence="8 9">
    <name type="scientific">Candidatus Bilophila faecipullorum</name>
    <dbReference type="NCBI Taxonomy" id="2838482"/>
    <lineage>
        <taxon>Bacteria</taxon>
        <taxon>Pseudomonadati</taxon>
        <taxon>Thermodesulfobacteriota</taxon>
        <taxon>Desulfovibrionia</taxon>
        <taxon>Desulfovibrionales</taxon>
        <taxon>Desulfovibrionaceae</taxon>
        <taxon>Bilophila</taxon>
    </lineage>
</organism>
<evidence type="ECO:0000259" key="7">
    <source>
        <dbReference type="Pfam" id="PF01957"/>
    </source>
</evidence>
<comment type="subcellular location">
    <subcellularLocation>
        <location evidence="1">Membrane</location>
        <topology evidence="1">Multi-pass membrane protein</topology>
    </subcellularLocation>
</comment>
<dbReference type="InterPro" id="IPR012340">
    <property type="entry name" value="NA-bd_OB-fold"/>
</dbReference>
<reference evidence="8" key="1">
    <citation type="journal article" date="2021" name="PeerJ">
        <title>Extensive microbial diversity within the chicken gut microbiome revealed by metagenomics and culture.</title>
        <authorList>
            <person name="Gilroy R."/>
            <person name="Ravi A."/>
            <person name="Getino M."/>
            <person name="Pursley I."/>
            <person name="Horton D.L."/>
            <person name="Alikhan N.F."/>
            <person name="Baker D."/>
            <person name="Gharbi K."/>
            <person name="Hall N."/>
            <person name="Watson M."/>
            <person name="Adriaenssens E.M."/>
            <person name="Foster-Nyarko E."/>
            <person name="Jarju S."/>
            <person name="Secka A."/>
            <person name="Antonio M."/>
            <person name="Oren A."/>
            <person name="Chaudhuri R.R."/>
            <person name="La Ragione R."/>
            <person name="Hildebrand F."/>
            <person name="Pallen M.J."/>
        </authorList>
    </citation>
    <scope>NUCLEOTIDE SEQUENCE</scope>
    <source>
        <strain evidence="8">ChiSxjej5B17-1746</strain>
    </source>
</reference>
<keyword evidence="4 6" id="KW-0472">Membrane</keyword>
<feature type="compositionally biased region" description="Polar residues" evidence="5">
    <location>
        <begin position="158"/>
        <end position="169"/>
    </location>
</feature>
<evidence type="ECO:0000256" key="3">
    <source>
        <dbReference type="ARBA" id="ARBA00022989"/>
    </source>
</evidence>
<gene>
    <name evidence="8" type="ORF">H9874_01670</name>
</gene>
<sequence>MVIAGIWFVVGVVLFVVELVSPLFVMFFFGLGAWAAGVAALFTDELGVQVLVFGVASILFLLALRRTLVRTFRGRAKLSSDAASEGLPSLNAGKSATVTRPIVRGAVGEISVGGSYWRAVSSVDLPQGAQVRVIGHVPDDELTLEVAPCGEGSCGPQEETTLSGGNDRV</sequence>
<evidence type="ECO:0000313" key="8">
    <source>
        <dbReference type="EMBL" id="HIW77839.1"/>
    </source>
</evidence>
<feature type="region of interest" description="Disordered" evidence="5">
    <location>
        <begin position="150"/>
        <end position="169"/>
    </location>
</feature>
<dbReference type="Pfam" id="PF01957">
    <property type="entry name" value="NfeD"/>
    <property type="match status" value="1"/>
</dbReference>
<protein>
    <submittedName>
        <fullName evidence="8">NfeD family protein</fullName>
    </submittedName>
</protein>
<comment type="caution">
    <text evidence="8">The sequence shown here is derived from an EMBL/GenBank/DDBJ whole genome shotgun (WGS) entry which is preliminary data.</text>
</comment>
<keyword evidence="3 6" id="KW-1133">Transmembrane helix</keyword>
<evidence type="ECO:0000313" key="9">
    <source>
        <dbReference type="Proteomes" id="UP000824264"/>
    </source>
</evidence>
<feature type="transmembrane region" description="Helical" evidence="6">
    <location>
        <begin position="46"/>
        <end position="64"/>
    </location>
</feature>
<feature type="transmembrane region" description="Helical" evidence="6">
    <location>
        <begin position="7"/>
        <end position="34"/>
    </location>
</feature>
<name>A0A9D1QY86_9BACT</name>
<dbReference type="GO" id="GO:0005886">
    <property type="term" value="C:plasma membrane"/>
    <property type="evidence" value="ECO:0007669"/>
    <property type="project" value="TreeGrafter"/>
</dbReference>
<keyword evidence="2 6" id="KW-0812">Transmembrane</keyword>
<evidence type="ECO:0000256" key="5">
    <source>
        <dbReference type="SAM" id="MobiDB-lite"/>
    </source>
</evidence>
<proteinExistence type="predicted"/>
<dbReference type="PANTHER" id="PTHR33507:SF3">
    <property type="entry name" value="INNER MEMBRANE PROTEIN YBBJ"/>
    <property type="match status" value="1"/>
</dbReference>
<dbReference type="EMBL" id="DXGI01000064">
    <property type="protein sequence ID" value="HIW77839.1"/>
    <property type="molecule type" value="Genomic_DNA"/>
</dbReference>
<dbReference type="PANTHER" id="PTHR33507">
    <property type="entry name" value="INNER MEMBRANE PROTEIN YBBJ"/>
    <property type="match status" value="1"/>
</dbReference>
<dbReference type="Proteomes" id="UP000824264">
    <property type="component" value="Unassembled WGS sequence"/>
</dbReference>